<gene>
    <name evidence="3" type="ORF">COMA2_10254</name>
</gene>
<evidence type="ECO:0000313" key="4">
    <source>
        <dbReference type="Proteomes" id="UP000198736"/>
    </source>
</evidence>
<dbReference type="PRINTS" id="PR00014">
    <property type="entry name" value="FNTYPEIII"/>
</dbReference>
<dbReference type="Gene3D" id="2.60.40.10">
    <property type="entry name" value="Immunoglobulins"/>
    <property type="match status" value="2"/>
</dbReference>
<evidence type="ECO:0000313" key="3">
    <source>
        <dbReference type="EMBL" id="CUS31718.1"/>
    </source>
</evidence>
<dbReference type="Proteomes" id="UP000198736">
    <property type="component" value="Unassembled WGS sequence"/>
</dbReference>
<feature type="domain" description="Fibronectin type-III" evidence="2">
    <location>
        <begin position="146"/>
        <end position="233"/>
    </location>
</feature>
<evidence type="ECO:0000259" key="2">
    <source>
        <dbReference type="PROSITE" id="PS50853"/>
    </source>
</evidence>
<keyword evidence="1" id="KW-0812">Transmembrane</keyword>
<dbReference type="SMART" id="SM00060">
    <property type="entry name" value="FN3"/>
    <property type="match status" value="1"/>
</dbReference>
<evidence type="ECO:0000256" key="1">
    <source>
        <dbReference type="SAM" id="Phobius"/>
    </source>
</evidence>
<feature type="transmembrane region" description="Helical" evidence="1">
    <location>
        <begin position="21"/>
        <end position="42"/>
    </location>
</feature>
<dbReference type="InterPro" id="IPR003961">
    <property type="entry name" value="FN3_dom"/>
</dbReference>
<keyword evidence="4" id="KW-1185">Reference proteome</keyword>
<name>A0A0S4L7B5_9BACT</name>
<dbReference type="InterPro" id="IPR036116">
    <property type="entry name" value="FN3_sf"/>
</dbReference>
<keyword evidence="1" id="KW-0472">Membrane</keyword>
<accession>A0A0S4L7B5</accession>
<dbReference type="STRING" id="1742973.COMA2_10254"/>
<dbReference type="SUPFAM" id="SSF49265">
    <property type="entry name" value="Fibronectin type III"/>
    <property type="match status" value="1"/>
</dbReference>
<keyword evidence="1" id="KW-1133">Transmembrane helix</keyword>
<dbReference type="AlphaFoldDB" id="A0A0S4L7B5"/>
<sequence>MRRFSQTPTPRTARSRRADQASATSLFWQVLGITVCICLGLVPDGLAQTTIRPTALTYYAVQGATNPPNQTLTLSRTRTYSVSLTASDNASWLTVSPTSTSFTTSKNVAVAVKTSGLTAGTYRATITFTVGTWSKYYVPVTLIISPPSGGGGGGGTTSSAALAWNAVTGTPISGYRVYVGEAPRLYTRTITVGTVTSATVSSLTRGRTYYFAVAAYNSAGQSPPSNEVSKTIP</sequence>
<dbReference type="RefSeq" id="WP_090893894.1">
    <property type="nucleotide sequence ID" value="NZ_CZPZ01000001.1"/>
</dbReference>
<dbReference type="InterPro" id="IPR013783">
    <property type="entry name" value="Ig-like_fold"/>
</dbReference>
<protein>
    <recommendedName>
        <fullName evidence="2">Fibronectin type-III domain-containing protein</fullName>
    </recommendedName>
</protein>
<organism evidence="3 4">
    <name type="scientific">Candidatus Nitrospira nitrificans</name>
    <dbReference type="NCBI Taxonomy" id="1742973"/>
    <lineage>
        <taxon>Bacteria</taxon>
        <taxon>Pseudomonadati</taxon>
        <taxon>Nitrospirota</taxon>
        <taxon>Nitrospiria</taxon>
        <taxon>Nitrospirales</taxon>
        <taxon>Nitrospiraceae</taxon>
        <taxon>Nitrospira</taxon>
    </lineage>
</organism>
<dbReference type="Pfam" id="PF00041">
    <property type="entry name" value="fn3"/>
    <property type="match status" value="1"/>
</dbReference>
<dbReference type="EMBL" id="CZPZ01000001">
    <property type="protein sequence ID" value="CUS31718.1"/>
    <property type="molecule type" value="Genomic_DNA"/>
</dbReference>
<dbReference type="OrthoDB" id="9798386at2"/>
<proteinExistence type="predicted"/>
<dbReference type="CDD" id="cd00063">
    <property type="entry name" value="FN3"/>
    <property type="match status" value="1"/>
</dbReference>
<dbReference type="PROSITE" id="PS50853">
    <property type="entry name" value="FN3"/>
    <property type="match status" value="1"/>
</dbReference>
<reference evidence="4" key="1">
    <citation type="submission" date="2015-10" db="EMBL/GenBank/DDBJ databases">
        <authorList>
            <person name="Luecker S."/>
            <person name="Luecker S."/>
        </authorList>
    </citation>
    <scope>NUCLEOTIDE SEQUENCE [LARGE SCALE GENOMIC DNA]</scope>
</reference>